<feature type="transmembrane region" description="Helical" evidence="2">
    <location>
        <begin position="171"/>
        <end position="194"/>
    </location>
</feature>
<evidence type="ECO:0000313" key="5">
    <source>
        <dbReference type="Proteomes" id="UP001211044"/>
    </source>
</evidence>
<proteinExistence type="predicted"/>
<feature type="transmembrane region" description="Helical" evidence="2">
    <location>
        <begin position="200"/>
        <end position="221"/>
    </location>
</feature>
<feature type="transmembrane region" description="Helical" evidence="2">
    <location>
        <begin position="80"/>
        <end position="100"/>
    </location>
</feature>
<feature type="compositionally biased region" description="Low complexity" evidence="1">
    <location>
        <begin position="135"/>
        <end position="153"/>
    </location>
</feature>
<keyword evidence="2" id="KW-1133">Transmembrane helix</keyword>
<dbReference type="Pfam" id="PF04024">
    <property type="entry name" value="PspC"/>
    <property type="match status" value="1"/>
</dbReference>
<feature type="domain" description="Phage shock protein PspC N-terminal" evidence="3">
    <location>
        <begin position="20"/>
        <end position="71"/>
    </location>
</feature>
<accession>A0AB38XQD8</accession>
<gene>
    <name evidence="4" type="ORF">PIG85_02525</name>
</gene>
<dbReference type="Proteomes" id="UP001211044">
    <property type="component" value="Chromosome"/>
</dbReference>
<evidence type="ECO:0000259" key="3">
    <source>
        <dbReference type="Pfam" id="PF04024"/>
    </source>
</evidence>
<evidence type="ECO:0000256" key="1">
    <source>
        <dbReference type="SAM" id="MobiDB-lite"/>
    </source>
</evidence>
<organism evidence="4 5">
    <name type="scientific">Winkia neuii subsp. anitrata</name>
    <dbReference type="NCBI Taxonomy" id="29318"/>
    <lineage>
        <taxon>Bacteria</taxon>
        <taxon>Bacillati</taxon>
        <taxon>Actinomycetota</taxon>
        <taxon>Actinomycetes</taxon>
        <taxon>Actinomycetales</taxon>
        <taxon>Actinomycetaceae</taxon>
        <taxon>Winkia</taxon>
    </lineage>
</organism>
<evidence type="ECO:0000313" key="4">
    <source>
        <dbReference type="EMBL" id="WCE46537.1"/>
    </source>
</evidence>
<name>A0AB38XQD8_9ACTO</name>
<dbReference type="AlphaFoldDB" id="A0AB38XQD8"/>
<dbReference type="InterPro" id="IPR007168">
    <property type="entry name" value="Phageshock_PspC_N"/>
</dbReference>
<dbReference type="RefSeq" id="WP_004805580.1">
    <property type="nucleotide sequence ID" value="NZ_CP116394.1"/>
</dbReference>
<sequence>MATEKKKLSTKLAEAGWIRSSGTLGGVCQAVTTVTGYDINLVRVLTVVFAILFLPGTLAAYGFAWLLIPDETYTSHLDRFSSPSAGFFGAILFIVLAIMAGVDTNYSVASAWGALLGAALLALLIYKATQTPKQTQVPKQNSTPAPASPTPASQMAQVPSKPLPPRKKKPALNAVVQLLSVAVALFAAALYVAFTAPLTASKLLAAFGIAMAIAAAVALVANIFGRKSGLPGAVATLALIFGSPMIIGVWAAPKPLADTPVQDATKMLTDTAFQLRAETVTDLNYEEKGKIQSHSYASDATVLLPLNWKGTVRITVDQGRSIYTALPSSWESTMPKPTVSLSFDTTRLPLISSALADSNLQLAPGKYEIRSFQPQQTKTFLLQRGSAEERATNTYDLRVKGGRLTIVEGKIK</sequence>
<protein>
    <submittedName>
        <fullName evidence="4">PspC domain-containing protein</fullName>
    </submittedName>
</protein>
<feature type="transmembrane region" description="Helical" evidence="2">
    <location>
        <begin position="233"/>
        <end position="252"/>
    </location>
</feature>
<feature type="transmembrane region" description="Helical" evidence="2">
    <location>
        <begin position="106"/>
        <end position="126"/>
    </location>
</feature>
<dbReference type="KEGG" id="wne:PIG85_02525"/>
<keyword evidence="2" id="KW-0812">Transmembrane</keyword>
<dbReference type="EMBL" id="CP116394">
    <property type="protein sequence ID" value="WCE46537.1"/>
    <property type="molecule type" value="Genomic_DNA"/>
</dbReference>
<evidence type="ECO:0000256" key="2">
    <source>
        <dbReference type="SAM" id="Phobius"/>
    </source>
</evidence>
<keyword evidence="2" id="KW-0472">Membrane</keyword>
<feature type="region of interest" description="Disordered" evidence="1">
    <location>
        <begin position="135"/>
        <end position="166"/>
    </location>
</feature>
<feature type="transmembrane region" description="Helical" evidence="2">
    <location>
        <begin position="44"/>
        <end position="68"/>
    </location>
</feature>
<reference evidence="4" key="1">
    <citation type="submission" date="2023-01" db="EMBL/GenBank/DDBJ databases">
        <title>Comparative Genomic Analysis of the Clinically-Derived Winkia Strain NY0527 Provides Evidence into the Taxonomic Reassignment of Winkia neuii and Characterizes Their Virulence Traits.</title>
        <authorList>
            <person name="Cai X."/>
            <person name="Peng Y."/>
            <person name="Li M."/>
            <person name="Qiu Y."/>
            <person name="Wang Y."/>
            <person name="Xu L."/>
            <person name="Hou Q."/>
        </authorList>
    </citation>
    <scope>NUCLEOTIDE SEQUENCE</scope>
    <source>
        <strain evidence="4">NY0527</strain>
    </source>
</reference>